<organism evidence="9 10">
    <name type="scientific">Aspergillus tanneri</name>
    <dbReference type="NCBI Taxonomy" id="1220188"/>
    <lineage>
        <taxon>Eukaryota</taxon>
        <taxon>Fungi</taxon>
        <taxon>Dikarya</taxon>
        <taxon>Ascomycota</taxon>
        <taxon>Pezizomycotina</taxon>
        <taxon>Eurotiomycetes</taxon>
        <taxon>Eurotiomycetidae</taxon>
        <taxon>Eurotiales</taxon>
        <taxon>Aspergillaceae</taxon>
        <taxon>Aspergillus</taxon>
        <taxon>Aspergillus subgen. Circumdati</taxon>
    </lineage>
</organism>
<dbReference type="Proteomes" id="UP000324241">
    <property type="component" value="Unassembled WGS sequence"/>
</dbReference>
<sequence length="581" mass="64038">MTDRPTKRQRALNAFSVDSEAKVIEDNSSRHSTSEHSLPIGNKGVGSQLHLNASSQQQTTRPSVADSRLPSLTESTFPSLENTEHQMLPVSSTTSCKVGSVGSVDARQSCQSVGMVHNSLSPAGSISDGSDGIIDDYDSFDELFNGYFSEGNIATQNSNYKPHRQPQPSQSTLRKHMHYQGKFAKTTKRFFVPSKPDSEILGSNCKHEGNGGIPWTQQYQPLNLEELAVHKKKVSDVHKWLHDAFTGSDNKLLVLRGPAGSGKTTTMSLLSSTLGFDILEWKNPPVTRSLARGFVPAALHFDEFLGRCHSFRGLDLDEVIDAPRAKGVNSGARRRRVILVEEFPAVLKSYSSTLNAFRISLHRYLAMTTSSTSNALGENKSNENPVSPIVLIVSETLLNSGPSSEALTVHRLLGPELYNHASTTVIDFNSIAPTFIYKALEHVLEKESHHSKRYKFPGAAVLRRISQSGDIRSAISSLEFLCVKGEGVKERKEIATRVRKKPRNVVTLTPKEEEYLKLISQRESSLGLFHAVGKIVYNKRENKDIADEADRFSSPPDRMSLSGRLMVSQVPVNELDALMGA</sequence>
<gene>
    <name evidence="9" type="primary">RAD17</name>
    <name evidence="9" type="ORF">ATNIH1004_009087</name>
</gene>
<evidence type="ECO:0000256" key="7">
    <source>
        <dbReference type="ARBA" id="ARBA00023306"/>
    </source>
</evidence>
<evidence type="ECO:0000313" key="9">
    <source>
        <dbReference type="EMBL" id="KAA8644878.1"/>
    </source>
</evidence>
<name>A0A5M9MD64_9EURO</name>
<dbReference type="SUPFAM" id="SSF52540">
    <property type="entry name" value="P-loop containing nucleoside triphosphate hydrolases"/>
    <property type="match status" value="1"/>
</dbReference>
<keyword evidence="6" id="KW-0539">Nucleus</keyword>
<dbReference type="RefSeq" id="XP_033424239.1">
    <property type="nucleotide sequence ID" value="XM_033573687.1"/>
</dbReference>
<dbReference type="InterPro" id="IPR027417">
    <property type="entry name" value="P-loop_NTPase"/>
</dbReference>
<evidence type="ECO:0000256" key="6">
    <source>
        <dbReference type="ARBA" id="ARBA00023242"/>
    </source>
</evidence>
<feature type="region of interest" description="Disordered" evidence="8">
    <location>
        <begin position="22"/>
        <end position="75"/>
    </location>
</feature>
<evidence type="ECO:0000256" key="5">
    <source>
        <dbReference type="ARBA" id="ARBA00022840"/>
    </source>
</evidence>
<evidence type="ECO:0000256" key="4">
    <source>
        <dbReference type="ARBA" id="ARBA00022763"/>
    </source>
</evidence>
<dbReference type="PANTHER" id="PTHR12172">
    <property type="entry name" value="CELL CYCLE CHECKPOINT PROTEIN RAD17"/>
    <property type="match status" value="1"/>
</dbReference>
<dbReference type="AlphaFoldDB" id="A0A5M9MD64"/>
<dbReference type="GeneID" id="54331789"/>
<reference evidence="9 10" key="1">
    <citation type="submission" date="2019-08" db="EMBL/GenBank/DDBJ databases">
        <title>The genome sequence of a newly discovered highly antifungal drug resistant Aspergillus species, Aspergillus tanneri NIH 1004.</title>
        <authorList>
            <person name="Mounaud S."/>
            <person name="Singh I."/>
            <person name="Joardar V."/>
            <person name="Pakala S."/>
            <person name="Pakala S."/>
            <person name="Venepally P."/>
            <person name="Chung J.K."/>
            <person name="Losada L."/>
            <person name="Nierman W.C."/>
        </authorList>
    </citation>
    <scope>NUCLEOTIDE SEQUENCE [LARGE SCALE GENOMIC DNA]</scope>
    <source>
        <strain evidence="9 10">NIH1004</strain>
    </source>
</reference>
<proteinExistence type="inferred from homology"/>
<dbReference type="GO" id="GO:0005524">
    <property type="term" value="F:ATP binding"/>
    <property type="evidence" value="ECO:0007669"/>
    <property type="project" value="UniProtKB-KW"/>
</dbReference>
<keyword evidence="3" id="KW-0547">Nucleotide-binding</keyword>
<comment type="caution">
    <text evidence="9">The sequence shown here is derived from an EMBL/GenBank/DDBJ whole genome shotgun (WGS) entry which is preliminary data.</text>
</comment>
<dbReference type="GO" id="GO:0003682">
    <property type="term" value="F:chromatin binding"/>
    <property type="evidence" value="ECO:0007669"/>
    <property type="project" value="TreeGrafter"/>
</dbReference>
<dbReference type="Pfam" id="PF03215">
    <property type="entry name" value="Rad17"/>
    <property type="match status" value="1"/>
</dbReference>
<evidence type="ECO:0000313" key="10">
    <source>
        <dbReference type="Proteomes" id="UP000324241"/>
    </source>
</evidence>
<keyword evidence="5" id="KW-0067">ATP-binding</keyword>
<dbReference type="PANTHER" id="PTHR12172:SF0">
    <property type="entry name" value="CELL CYCLE CHECKPOINT PROTEIN RAD17"/>
    <property type="match status" value="1"/>
</dbReference>
<accession>A0A5M9MD64</accession>
<evidence type="ECO:0000256" key="8">
    <source>
        <dbReference type="SAM" id="MobiDB-lite"/>
    </source>
</evidence>
<evidence type="ECO:0000256" key="1">
    <source>
        <dbReference type="ARBA" id="ARBA00004123"/>
    </source>
</evidence>
<feature type="compositionally biased region" description="Basic and acidic residues" evidence="8">
    <location>
        <begin position="22"/>
        <end position="34"/>
    </location>
</feature>
<dbReference type="GO" id="GO:0033314">
    <property type="term" value="P:mitotic DNA replication checkpoint signaling"/>
    <property type="evidence" value="ECO:0007669"/>
    <property type="project" value="TreeGrafter"/>
</dbReference>
<evidence type="ECO:0000256" key="3">
    <source>
        <dbReference type="ARBA" id="ARBA00022741"/>
    </source>
</evidence>
<dbReference type="Gene3D" id="3.40.50.300">
    <property type="entry name" value="P-loop containing nucleotide triphosphate hydrolases"/>
    <property type="match status" value="1"/>
</dbReference>
<keyword evidence="4" id="KW-0227">DNA damage</keyword>
<dbReference type="EMBL" id="QUQM01000006">
    <property type="protein sequence ID" value="KAA8644878.1"/>
    <property type="molecule type" value="Genomic_DNA"/>
</dbReference>
<dbReference type="GO" id="GO:0003689">
    <property type="term" value="F:DNA clamp loader activity"/>
    <property type="evidence" value="ECO:0007669"/>
    <property type="project" value="TreeGrafter"/>
</dbReference>
<dbReference type="InterPro" id="IPR004582">
    <property type="entry name" value="Checkpoint_prot_Rad17_Rad24"/>
</dbReference>
<comment type="similarity">
    <text evidence="2">Belongs to the rad17/RAD24 family.</text>
</comment>
<feature type="compositionally biased region" description="Polar residues" evidence="8">
    <location>
        <begin position="49"/>
        <end position="62"/>
    </location>
</feature>
<keyword evidence="7" id="KW-0131">Cell cycle</keyword>
<dbReference type="GO" id="GO:0005634">
    <property type="term" value="C:nucleus"/>
    <property type="evidence" value="ECO:0007669"/>
    <property type="project" value="UniProtKB-SubCell"/>
</dbReference>
<dbReference type="GO" id="GO:0006281">
    <property type="term" value="P:DNA repair"/>
    <property type="evidence" value="ECO:0007669"/>
    <property type="project" value="InterPro"/>
</dbReference>
<dbReference type="GO" id="GO:0000077">
    <property type="term" value="P:DNA damage checkpoint signaling"/>
    <property type="evidence" value="ECO:0007669"/>
    <property type="project" value="TreeGrafter"/>
</dbReference>
<protein>
    <submittedName>
        <fullName evidence="9">Cell cycle checkpoint protein rad17</fullName>
    </submittedName>
</protein>
<dbReference type="OrthoDB" id="10265971at2759"/>
<dbReference type="VEuPathDB" id="FungiDB:EYZ11_009471"/>
<comment type="subcellular location">
    <subcellularLocation>
        <location evidence="1">Nucleus</location>
    </subcellularLocation>
</comment>
<evidence type="ECO:0000256" key="2">
    <source>
        <dbReference type="ARBA" id="ARBA00006168"/>
    </source>
</evidence>